<comment type="caution">
    <text evidence="2">The sequence shown here is derived from an EMBL/GenBank/DDBJ whole genome shotgun (WGS) entry which is preliminary data.</text>
</comment>
<protein>
    <submittedName>
        <fullName evidence="2">Uncharacterized protein</fullName>
    </submittedName>
</protein>
<dbReference type="AlphaFoldDB" id="A0A5C5ZQ00"/>
<dbReference type="RefSeq" id="WP_146581623.1">
    <property type="nucleotide sequence ID" value="NZ_SJPM01000017.1"/>
</dbReference>
<name>A0A5C5ZQ00_9BACT</name>
<proteinExistence type="predicted"/>
<keyword evidence="3" id="KW-1185">Reference proteome</keyword>
<reference evidence="2 3" key="1">
    <citation type="submission" date="2019-02" db="EMBL/GenBank/DDBJ databases">
        <title>Deep-cultivation of Planctomycetes and their phenomic and genomic characterization uncovers novel biology.</title>
        <authorList>
            <person name="Wiegand S."/>
            <person name="Jogler M."/>
            <person name="Boedeker C."/>
            <person name="Pinto D."/>
            <person name="Vollmers J."/>
            <person name="Rivas-Marin E."/>
            <person name="Kohn T."/>
            <person name="Peeters S.H."/>
            <person name="Heuer A."/>
            <person name="Rast P."/>
            <person name="Oberbeckmann S."/>
            <person name="Bunk B."/>
            <person name="Jeske O."/>
            <person name="Meyerdierks A."/>
            <person name="Storesund J.E."/>
            <person name="Kallscheuer N."/>
            <person name="Luecker S."/>
            <person name="Lage O.M."/>
            <person name="Pohl T."/>
            <person name="Merkel B.J."/>
            <person name="Hornburger P."/>
            <person name="Mueller R.-W."/>
            <person name="Bruemmer F."/>
            <person name="Labrenz M."/>
            <person name="Spormann A.M."/>
            <person name="Op Den Camp H."/>
            <person name="Overmann J."/>
            <person name="Amann R."/>
            <person name="Jetten M.S.M."/>
            <person name="Mascher T."/>
            <person name="Medema M.H."/>
            <person name="Devos D.P."/>
            <person name="Kaster A.-K."/>
            <person name="Ovreas L."/>
            <person name="Rohde M."/>
            <person name="Galperin M.Y."/>
            <person name="Jogler C."/>
        </authorList>
    </citation>
    <scope>NUCLEOTIDE SEQUENCE [LARGE SCALE GENOMIC DNA]</scope>
    <source>
        <strain evidence="2 3">Pla100</strain>
    </source>
</reference>
<evidence type="ECO:0000256" key="1">
    <source>
        <dbReference type="SAM" id="MobiDB-lite"/>
    </source>
</evidence>
<evidence type="ECO:0000313" key="3">
    <source>
        <dbReference type="Proteomes" id="UP000316213"/>
    </source>
</evidence>
<accession>A0A5C5ZQ00</accession>
<feature type="region of interest" description="Disordered" evidence="1">
    <location>
        <begin position="1"/>
        <end position="25"/>
    </location>
</feature>
<dbReference type="Proteomes" id="UP000316213">
    <property type="component" value="Unassembled WGS sequence"/>
</dbReference>
<evidence type="ECO:0000313" key="2">
    <source>
        <dbReference type="EMBL" id="TWT89549.1"/>
    </source>
</evidence>
<gene>
    <name evidence="2" type="ORF">Pla100_54780</name>
</gene>
<dbReference type="OrthoDB" id="286312at2"/>
<organism evidence="2 3">
    <name type="scientific">Neorhodopirellula pilleata</name>
    <dbReference type="NCBI Taxonomy" id="2714738"/>
    <lineage>
        <taxon>Bacteria</taxon>
        <taxon>Pseudomonadati</taxon>
        <taxon>Planctomycetota</taxon>
        <taxon>Planctomycetia</taxon>
        <taxon>Pirellulales</taxon>
        <taxon>Pirellulaceae</taxon>
        <taxon>Neorhodopirellula</taxon>
    </lineage>
</organism>
<sequence>MSELATSSTDKMGPTAASSGDLTGSSATWSIKSSSVHLARSKQTWTGAGSAAGYVLRYLIPMRRLMIDVVGAEREADRALAILVAHLVKAGFSGHDKGKLRDFLVRGIRSAAKARFDEVKQDIANGATHNGKPIQPPAPPRVEVAQLESADWIGYWREGILQRAWRALERYQHACRHGRRANNELVADDAPEEDLVHDALKVATSYPKETVELWAGRVAAMAGRTVTPDEVRAQMELARVRFAQQIADEVAQTLEHSDPKAIHAEIKTLGLAKAFAGVKVLA</sequence>
<dbReference type="EMBL" id="SJPM01000017">
    <property type="protein sequence ID" value="TWT89549.1"/>
    <property type="molecule type" value="Genomic_DNA"/>
</dbReference>